<organism evidence="2 3">
    <name type="scientific">Cirrhinus mrigala</name>
    <name type="common">Mrigala</name>
    <dbReference type="NCBI Taxonomy" id="683832"/>
    <lineage>
        <taxon>Eukaryota</taxon>
        <taxon>Metazoa</taxon>
        <taxon>Chordata</taxon>
        <taxon>Craniata</taxon>
        <taxon>Vertebrata</taxon>
        <taxon>Euteleostomi</taxon>
        <taxon>Actinopterygii</taxon>
        <taxon>Neopterygii</taxon>
        <taxon>Teleostei</taxon>
        <taxon>Ostariophysi</taxon>
        <taxon>Cypriniformes</taxon>
        <taxon>Cyprinidae</taxon>
        <taxon>Labeoninae</taxon>
        <taxon>Labeonini</taxon>
        <taxon>Cirrhinus</taxon>
    </lineage>
</organism>
<evidence type="ECO:0000256" key="1">
    <source>
        <dbReference type="SAM" id="MobiDB-lite"/>
    </source>
</evidence>
<dbReference type="Proteomes" id="UP001529510">
    <property type="component" value="Unassembled WGS sequence"/>
</dbReference>
<reference evidence="2 3" key="1">
    <citation type="submission" date="2024-05" db="EMBL/GenBank/DDBJ databases">
        <title>Genome sequencing and assembly of Indian major carp, Cirrhinus mrigala (Hamilton, 1822).</title>
        <authorList>
            <person name="Mohindra V."/>
            <person name="Chowdhury L.M."/>
            <person name="Lal K."/>
            <person name="Jena J.K."/>
        </authorList>
    </citation>
    <scope>NUCLEOTIDE SEQUENCE [LARGE SCALE GENOMIC DNA]</scope>
    <source>
        <strain evidence="2">CM1030</strain>
        <tissue evidence="2">Blood</tissue>
    </source>
</reference>
<gene>
    <name evidence="2" type="ORF">M9458_036391</name>
</gene>
<accession>A0ABD0P224</accession>
<dbReference type="AlphaFoldDB" id="A0ABD0P224"/>
<name>A0ABD0P224_CIRMR</name>
<feature type="compositionally biased region" description="Acidic residues" evidence="1">
    <location>
        <begin position="1"/>
        <end position="17"/>
    </location>
</feature>
<feature type="region of interest" description="Disordered" evidence="1">
    <location>
        <begin position="1"/>
        <end position="23"/>
    </location>
</feature>
<keyword evidence="3" id="KW-1185">Reference proteome</keyword>
<sequence>AVPDAEGQEDYEEESFDYSERENLASNNAQDLAKLAKISYYNYTKVAARYNTT</sequence>
<evidence type="ECO:0000313" key="2">
    <source>
        <dbReference type="EMBL" id="KAL0168169.1"/>
    </source>
</evidence>
<feature type="non-terminal residue" evidence="2">
    <location>
        <position position="1"/>
    </location>
</feature>
<dbReference type="EMBL" id="JAMKFB020000018">
    <property type="protein sequence ID" value="KAL0168169.1"/>
    <property type="molecule type" value="Genomic_DNA"/>
</dbReference>
<protein>
    <submittedName>
        <fullName evidence="2">Uncharacterized protein</fullName>
    </submittedName>
</protein>
<evidence type="ECO:0000313" key="3">
    <source>
        <dbReference type="Proteomes" id="UP001529510"/>
    </source>
</evidence>
<comment type="caution">
    <text evidence="2">The sequence shown here is derived from an EMBL/GenBank/DDBJ whole genome shotgun (WGS) entry which is preliminary data.</text>
</comment>
<proteinExistence type="predicted"/>